<name>Q028P4_SOLUE</name>
<feature type="transmembrane region" description="Helical" evidence="1">
    <location>
        <begin position="638"/>
        <end position="659"/>
    </location>
</feature>
<feature type="transmembrane region" description="Helical" evidence="1">
    <location>
        <begin position="198"/>
        <end position="223"/>
    </location>
</feature>
<feature type="transmembrane region" description="Helical" evidence="1">
    <location>
        <begin position="339"/>
        <end position="357"/>
    </location>
</feature>
<feature type="transmembrane region" description="Helical" evidence="1">
    <location>
        <begin position="369"/>
        <end position="385"/>
    </location>
</feature>
<dbReference type="AlphaFoldDB" id="Q028P4"/>
<feature type="transmembrane region" description="Helical" evidence="1">
    <location>
        <begin position="243"/>
        <end position="263"/>
    </location>
</feature>
<keyword evidence="1" id="KW-0472">Membrane</keyword>
<dbReference type="InParanoid" id="Q028P4"/>
<evidence type="ECO:0000256" key="1">
    <source>
        <dbReference type="SAM" id="Phobius"/>
    </source>
</evidence>
<keyword evidence="1" id="KW-0812">Transmembrane</keyword>
<accession>Q028P4</accession>
<proteinExistence type="predicted"/>
<dbReference type="EMBL" id="CP000473">
    <property type="protein sequence ID" value="ABJ82508.1"/>
    <property type="molecule type" value="Genomic_DNA"/>
</dbReference>
<dbReference type="KEGG" id="sus:Acid_1516"/>
<dbReference type="eggNOG" id="COG5617">
    <property type="taxonomic scope" value="Bacteria"/>
</dbReference>
<feature type="transmembrane region" description="Helical" evidence="1">
    <location>
        <begin position="309"/>
        <end position="327"/>
    </location>
</feature>
<sequence precursor="true">MRKEYGKTLGCAALLFALNACLMQWLFRTPYTNQMGSIEAAFIGIARYVSRHWSDLGWFPIWYGGIPYADSYPPLLHWVVGLGITLTGAEPGLVYHFVVAMIYSLGPVTLFWMAWRLSGSRACALVAAIGYSLISPTCLLVRSVALDVDGVLGPRRLITLVNYGEGPHLTSMLLLPLAIGMLHVAFEKRKPWYWMGAALAIAAVPMSNWLGAMALAMGITAYLCAGLPGSRKTVPTLLCTGALAIYAYALVMPWFSPATIAVIQANAPRVANNFRADNTQRIFVAAVAAVYVLLVWGLARLKIARHIRFAWLVTLVTGTAALGRYWFKLSLLPQPDRYHLEMDMFLWVAVVFTVWPLMRWAGTHLERRHLVGICAILMIACLPVVKKQRRTARWEERPIKIENTIEFKTATWLDAHMRGSRVFAPGTIGFWLNAFSDQPQITGGFDNGISNPFVPGVIFHVYAGDNQQWLVELLQAYGCDAMIGGGKDSAEFYHPVSHPEKLRGLRELWRDGGDAVYDIPRRSRSLAHVMRPGDLMVKPLALYGWAALDPYLAAMENPEYPAAEFRWRSASDAVIAAPLKPDQVVSVQVSWDKGWTAYSGGHSVRTWGDKLGQMVVEPQCSGACTIELKYDGGPEGRFARVLSLFALAGGLCWILVALWQKRSGLTKTN</sequence>
<evidence type="ECO:0008006" key="3">
    <source>
        <dbReference type="Google" id="ProtNLM"/>
    </source>
</evidence>
<evidence type="ECO:0000313" key="2">
    <source>
        <dbReference type="EMBL" id="ABJ82508.1"/>
    </source>
</evidence>
<feature type="transmembrane region" description="Helical" evidence="1">
    <location>
        <begin position="283"/>
        <end position="303"/>
    </location>
</feature>
<feature type="transmembrane region" description="Helical" evidence="1">
    <location>
        <begin position="122"/>
        <end position="146"/>
    </location>
</feature>
<feature type="transmembrane region" description="Helical" evidence="1">
    <location>
        <begin position="93"/>
        <end position="115"/>
    </location>
</feature>
<feature type="transmembrane region" description="Helical" evidence="1">
    <location>
        <begin position="166"/>
        <end position="186"/>
    </location>
</feature>
<organism evidence="2">
    <name type="scientific">Solibacter usitatus (strain Ellin6076)</name>
    <dbReference type="NCBI Taxonomy" id="234267"/>
    <lineage>
        <taxon>Bacteria</taxon>
        <taxon>Pseudomonadati</taxon>
        <taxon>Acidobacteriota</taxon>
        <taxon>Terriglobia</taxon>
        <taxon>Bryobacterales</taxon>
        <taxon>Solibacteraceae</taxon>
        <taxon>Candidatus Solibacter</taxon>
    </lineage>
</organism>
<protein>
    <recommendedName>
        <fullName evidence="3">Membrane protein 6-pyruvoyl-tetrahydropterin synthase-related domain-containing protein</fullName>
    </recommendedName>
</protein>
<dbReference type="STRING" id="234267.Acid_1516"/>
<dbReference type="HOGENOM" id="CLU_412718_0_0_0"/>
<reference evidence="2" key="1">
    <citation type="submission" date="2006-10" db="EMBL/GenBank/DDBJ databases">
        <title>Complete sequence of Solibacter usitatus Ellin6076.</title>
        <authorList>
            <consortium name="US DOE Joint Genome Institute"/>
            <person name="Copeland A."/>
            <person name="Lucas S."/>
            <person name="Lapidus A."/>
            <person name="Barry K."/>
            <person name="Detter J.C."/>
            <person name="Glavina del Rio T."/>
            <person name="Hammon N."/>
            <person name="Israni S."/>
            <person name="Dalin E."/>
            <person name="Tice H."/>
            <person name="Pitluck S."/>
            <person name="Thompson L.S."/>
            <person name="Brettin T."/>
            <person name="Bruce D."/>
            <person name="Han C."/>
            <person name="Tapia R."/>
            <person name="Gilna P."/>
            <person name="Schmutz J."/>
            <person name="Larimer F."/>
            <person name="Land M."/>
            <person name="Hauser L."/>
            <person name="Kyrpides N."/>
            <person name="Mikhailova N."/>
            <person name="Janssen P.H."/>
            <person name="Kuske C.R."/>
            <person name="Richardson P."/>
        </authorList>
    </citation>
    <scope>NUCLEOTIDE SEQUENCE</scope>
    <source>
        <strain evidence="2">Ellin6076</strain>
    </source>
</reference>
<gene>
    <name evidence="2" type="ordered locus">Acid_1516</name>
</gene>
<keyword evidence="1" id="KW-1133">Transmembrane helix</keyword>